<organism evidence="2 3">
    <name type="scientific">Dentiscutata erythropus</name>
    <dbReference type="NCBI Taxonomy" id="1348616"/>
    <lineage>
        <taxon>Eukaryota</taxon>
        <taxon>Fungi</taxon>
        <taxon>Fungi incertae sedis</taxon>
        <taxon>Mucoromycota</taxon>
        <taxon>Glomeromycotina</taxon>
        <taxon>Glomeromycetes</taxon>
        <taxon>Diversisporales</taxon>
        <taxon>Gigasporaceae</taxon>
        <taxon>Dentiscutata</taxon>
    </lineage>
</organism>
<reference evidence="2" key="1">
    <citation type="submission" date="2021-06" db="EMBL/GenBank/DDBJ databases">
        <authorList>
            <person name="Kallberg Y."/>
            <person name="Tangrot J."/>
            <person name="Rosling A."/>
        </authorList>
    </citation>
    <scope>NUCLEOTIDE SEQUENCE</scope>
    <source>
        <strain evidence="2">MA453B</strain>
    </source>
</reference>
<feature type="compositionally biased region" description="Polar residues" evidence="1">
    <location>
        <begin position="52"/>
        <end position="71"/>
    </location>
</feature>
<comment type="caution">
    <text evidence="2">The sequence shown here is derived from an EMBL/GenBank/DDBJ whole genome shotgun (WGS) entry which is preliminary data.</text>
</comment>
<keyword evidence="3" id="KW-1185">Reference proteome</keyword>
<evidence type="ECO:0000313" key="3">
    <source>
        <dbReference type="Proteomes" id="UP000789405"/>
    </source>
</evidence>
<gene>
    <name evidence="2" type="ORF">DERYTH_LOCUS3523</name>
</gene>
<dbReference type="EMBL" id="CAJVPY010001254">
    <property type="protein sequence ID" value="CAG8513877.1"/>
    <property type="molecule type" value="Genomic_DNA"/>
</dbReference>
<dbReference type="AlphaFoldDB" id="A0A9N9A0Z8"/>
<evidence type="ECO:0000256" key="1">
    <source>
        <dbReference type="SAM" id="MobiDB-lite"/>
    </source>
</evidence>
<accession>A0A9N9A0Z8</accession>
<dbReference type="Proteomes" id="UP000789405">
    <property type="component" value="Unassembled WGS sequence"/>
</dbReference>
<name>A0A9N9A0Z8_9GLOM</name>
<dbReference type="OrthoDB" id="2460073at2759"/>
<sequence length="71" mass="7825">MFNQQTTHLAINYSKIPDFSVNSNNKDKSNDDICPKDGRTSDLSKSDDDMPKTSSTIQPFINLNNGGISTT</sequence>
<proteinExistence type="predicted"/>
<protein>
    <submittedName>
        <fullName evidence="2">19635_t:CDS:1</fullName>
    </submittedName>
</protein>
<evidence type="ECO:0000313" key="2">
    <source>
        <dbReference type="EMBL" id="CAG8513877.1"/>
    </source>
</evidence>
<feature type="compositionally biased region" description="Basic and acidic residues" evidence="1">
    <location>
        <begin position="25"/>
        <end position="51"/>
    </location>
</feature>
<feature type="region of interest" description="Disordered" evidence="1">
    <location>
        <begin position="15"/>
        <end position="71"/>
    </location>
</feature>